<reference evidence="7 8" key="1">
    <citation type="submission" date="2019-09" db="EMBL/GenBank/DDBJ databases">
        <title>Bird 10,000 Genomes (B10K) Project - Family phase.</title>
        <authorList>
            <person name="Zhang G."/>
        </authorList>
    </citation>
    <scope>NUCLEOTIDE SEQUENCE [LARGE SCALE GENOMIC DNA]</scope>
    <source>
        <strain evidence="7">OUT-0049</strain>
        <tissue evidence="7">Muscle</tissue>
    </source>
</reference>
<protein>
    <submittedName>
        <fullName evidence="7">HYDIN protein</fullName>
    </submittedName>
</protein>
<keyword evidence="3" id="KW-0963">Cytoplasm</keyword>
<gene>
    <name evidence="7" type="primary">Hydin_8</name>
    <name evidence="7" type="ORF">MOLATE_R14741</name>
</gene>
<proteinExistence type="predicted"/>
<feature type="domain" description="HYDIN/VesB/CFA65-like Ig-like" evidence="6">
    <location>
        <begin position="2"/>
        <end position="74"/>
    </location>
</feature>
<keyword evidence="8" id="KW-1185">Reference proteome</keyword>
<evidence type="ECO:0000259" key="6">
    <source>
        <dbReference type="Pfam" id="PF22544"/>
    </source>
</evidence>
<dbReference type="Proteomes" id="UP000553862">
    <property type="component" value="Unassembled WGS sequence"/>
</dbReference>
<comment type="subcellular location">
    <subcellularLocation>
        <location evidence="1">Cell projection</location>
        <location evidence="1">Cilium</location>
    </subcellularLocation>
    <subcellularLocation>
        <location evidence="2">Cytoplasm</location>
    </subcellularLocation>
</comment>
<organism evidence="7 8">
    <name type="scientific">Molothrus ater</name>
    <name type="common">Brown-headed cowbird</name>
    <dbReference type="NCBI Taxonomy" id="84834"/>
    <lineage>
        <taxon>Eukaryota</taxon>
        <taxon>Metazoa</taxon>
        <taxon>Chordata</taxon>
        <taxon>Craniata</taxon>
        <taxon>Vertebrata</taxon>
        <taxon>Euteleostomi</taxon>
        <taxon>Archelosauria</taxon>
        <taxon>Archosauria</taxon>
        <taxon>Dinosauria</taxon>
        <taxon>Saurischia</taxon>
        <taxon>Theropoda</taxon>
        <taxon>Coelurosauria</taxon>
        <taxon>Aves</taxon>
        <taxon>Neognathae</taxon>
        <taxon>Neoaves</taxon>
        <taxon>Telluraves</taxon>
        <taxon>Australaves</taxon>
        <taxon>Passeriformes</taxon>
        <taxon>Passeroidea</taxon>
        <taxon>Icteridae</taxon>
        <taxon>Molothrus</taxon>
    </lineage>
</organism>
<dbReference type="InterPro" id="IPR033305">
    <property type="entry name" value="Hydin-like"/>
</dbReference>
<evidence type="ECO:0000256" key="3">
    <source>
        <dbReference type="ARBA" id="ARBA00022490"/>
    </source>
</evidence>
<evidence type="ECO:0000313" key="8">
    <source>
        <dbReference type="Proteomes" id="UP000553862"/>
    </source>
</evidence>
<name>A0A7L3UVG6_MOLAT</name>
<dbReference type="InterPro" id="IPR053879">
    <property type="entry name" value="HYDIN_VesB_CFA65-like_Ig"/>
</dbReference>
<dbReference type="AlphaFoldDB" id="A0A7L3UVG6"/>
<accession>A0A7L3UVG6</accession>
<keyword evidence="5" id="KW-0966">Cell projection</keyword>
<evidence type="ECO:0000256" key="1">
    <source>
        <dbReference type="ARBA" id="ARBA00004138"/>
    </source>
</evidence>
<dbReference type="InterPro" id="IPR013783">
    <property type="entry name" value="Ig-like_fold"/>
</dbReference>
<dbReference type="Pfam" id="PF22544">
    <property type="entry name" value="HYDIN_VesB_CFA65-like_Ig"/>
    <property type="match status" value="1"/>
</dbReference>
<dbReference type="GO" id="GO:0003341">
    <property type="term" value="P:cilium movement"/>
    <property type="evidence" value="ECO:0007669"/>
    <property type="project" value="TreeGrafter"/>
</dbReference>
<feature type="non-terminal residue" evidence="7">
    <location>
        <position position="1"/>
    </location>
</feature>
<evidence type="ECO:0000256" key="5">
    <source>
        <dbReference type="ARBA" id="ARBA00023273"/>
    </source>
</evidence>
<dbReference type="Gene3D" id="2.60.40.10">
    <property type="entry name" value="Immunoglobulins"/>
    <property type="match status" value="2"/>
</dbReference>
<evidence type="ECO:0000256" key="2">
    <source>
        <dbReference type="ARBA" id="ARBA00004496"/>
    </source>
</evidence>
<evidence type="ECO:0000313" key="7">
    <source>
        <dbReference type="EMBL" id="NXV55799.1"/>
    </source>
</evidence>
<keyword evidence="4" id="KW-0969">Cilium</keyword>
<dbReference type="GO" id="GO:0005930">
    <property type="term" value="C:axoneme"/>
    <property type="evidence" value="ECO:0007669"/>
    <property type="project" value="TreeGrafter"/>
</dbReference>
<sequence length="296" mass="32910">LINQGVLDGPFTYITSTTDVGSLFKFEPEEGIIAAGGSQTLQISFHSTVLGSFEEEFQFSVAGSPTPAVLTIKGSVTAPSLEFDVDEINFGEISFGFPCMRRCRLTNSSPVPLTFKLRMLDDGTQPAVSSFDQIRKEGDPSWKEGIHFYLKPKEFTINPSQGTILPQGHQDIEVTLCSNTVMDFYQRMLVDLEGFGKEMSALVITARCLVPALRVYPEILLYDECHPNVPYERKFLIANDTDLPGCYGLIPQQRKDNSPVFYSSPKPCGIVQPHSFAEIPVIIEVQTLDRHFTNVL</sequence>
<evidence type="ECO:0000256" key="4">
    <source>
        <dbReference type="ARBA" id="ARBA00023069"/>
    </source>
</evidence>
<dbReference type="GO" id="GO:1904158">
    <property type="term" value="P:axonemal central apparatus assembly"/>
    <property type="evidence" value="ECO:0007669"/>
    <property type="project" value="TreeGrafter"/>
</dbReference>
<feature type="non-terminal residue" evidence="7">
    <location>
        <position position="296"/>
    </location>
</feature>
<comment type="caution">
    <text evidence="7">The sequence shown here is derived from an EMBL/GenBank/DDBJ whole genome shotgun (WGS) entry which is preliminary data.</text>
</comment>
<dbReference type="PANTHER" id="PTHR23053">
    <property type="entry name" value="DLEC1 DELETED IN LUNG AND ESOPHAGEAL CANCER 1"/>
    <property type="match status" value="1"/>
</dbReference>
<dbReference type="PANTHER" id="PTHR23053:SF0">
    <property type="entry name" value="HYDROCEPHALUS-INDUCING PROTEIN HOMOLOG"/>
    <property type="match status" value="1"/>
</dbReference>
<dbReference type="EMBL" id="VZUF01129406">
    <property type="protein sequence ID" value="NXV55799.1"/>
    <property type="molecule type" value="Genomic_DNA"/>
</dbReference>